<keyword evidence="5" id="KW-1185">Reference proteome</keyword>
<evidence type="ECO:0000256" key="1">
    <source>
        <dbReference type="ARBA" id="ARBA00004123"/>
    </source>
</evidence>
<organism evidence="4 5">
    <name type="scientific">Crotophaga sulcirostris</name>
    <name type="common">Groove-billed ani</name>
    <dbReference type="NCBI Taxonomy" id="33598"/>
    <lineage>
        <taxon>Eukaryota</taxon>
        <taxon>Metazoa</taxon>
        <taxon>Chordata</taxon>
        <taxon>Craniata</taxon>
        <taxon>Vertebrata</taxon>
        <taxon>Euteleostomi</taxon>
        <taxon>Archelosauria</taxon>
        <taxon>Archosauria</taxon>
        <taxon>Dinosauria</taxon>
        <taxon>Saurischia</taxon>
        <taxon>Theropoda</taxon>
        <taxon>Coelurosauria</taxon>
        <taxon>Aves</taxon>
        <taxon>Neognathae</taxon>
        <taxon>Neoaves</taxon>
        <taxon>Otidimorphae</taxon>
        <taxon>Cuculiformes</taxon>
        <taxon>Crotophagidae</taxon>
        <taxon>Crotophaga</taxon>
    </lineage>
</organism>
<feature type="non-terminal residue" evidence="4">
    <location>
        <position position="87"/>
    </location>
</feature>
<protein>
    <submittedName>
        <fullName evidence="4">SETD2 methyltransferase</fullName>
    </submittedName>
</protein>
<dbReference type="GO" id="GO:0006355">
    <property type="term" value="P:regulation of DNA-templated transcription"/>
    <property type="evidence" value="ECO:0007669"/>
    <property type="project" value="InterPro"/>
</dbReference>
<dbReference type="InterPro" id="IPR013257">
    <property type="entry name" value="SRI"/>
</dbReference>
<dbReference type="Pfam" id="PF08236">
    <property type="entry name" value="SRI"/>
    <property type="match status" value="1"/>
</dbReference>
<keyword evidence="2" id="KW-0539">Nucleus</keyword>
<dbReference type="GO" id="GO:0005634">
    <property type="term" value="C:nucleus"/>
    <property type="evidence" value="ECO:0007669"/>
    <property type="project" value="TreeGrafter"/>
</dbReference>
<sequence>ISQFIVQCLNPYYKPDCNVGRITTTEDFRYLARKLTYTVRNEELKHCKNPDLLECNENMKCNVEVYIKKYMLQFGAIYKPKNNTDQE</sequence>
<proteinExistence type="predicted"/>
<feature type="domain" description="Set2 Rpb1 interacting" evidence="3">
    <location>
        <begin position="1"/>
        <end position="79"/>
    </location>
</feature>
<evidence type="ECO:0000259" key="3">
    <source>
        <dbReference type="Pfam" id="PF08236"/>
    </source>
</evidence>
<gene>
    <name evidence="4" type="primary">Setd2_2</name>
    <name evidence="4" type="ORF">CROSUL_R15093</name>
</gene>
<feature type="non-terminal residue" evidence="4">
    <location>
        <position position="1"/>
    </location>
</feature>
<dbReference type="EMBL" id="VYZB01002978">
    <property type="protein sequence ID" value="NWS79218.1"/>
    <property type="molecule type" value="Genomic_DNA"/>
</dbReference>
<dbReference type="GO" id="GO:0046975">
    <property type="term" value="F:histone H3K36 methyltransferase activity"/>
    <property type="evidence" value="ECO:0007669"/>
    <property type="project" value="InterPro"/>
</dbReference>
<dbReference type="GO" id="GO:0005694">
    <property type="term" value="C:chromosome"/>
    <property type="evidence" value="ECO:0007669"/>
    <property type="project" value="InterPro"/>
</dbReference>
<name>A0A7K5IC69_CROSL</name>
<evidence type="ECO:0000313" key="5">
    <source>
        <dbReference type="Proteomes" id="UP000549499"/>
    </source>
</evidence>
<evidence type="ECO:0000313" key="4">
    <source>
        <dbReference type="EMBL" id="NWS79218.1"/>
    </source>
</evidence>
<dbReference type="Proteomes" id="UP000549499">
    <property type="component" value="Unassembled WGS sequence"/>
</dbReference>
<dbReference type="GO" id="GO:0032259">
    <property type="term" value="P:methylation"/>
    <property type="evidence" value="ECO:0007669"/>
    <property type="project" value="UniProtKB-KW"/>
</dbReference>
<dbReference type="PANTHER" id="PTHR46711:SF1">
    <property type="entry name" value="HISTONE-LYSINE N-METHYLTRANSFERASE SETD2"/>
    <property type="match status" value="1"/>
</dbReference>
<accession>A0A7K5IC69</accession>
<evidence type="ECO:0000256" key="2">
    <source>
        <dbReference type="ARBA" id="ARBA00023242"/>
    </source>
</evidence>
<dbReference type="InterPro" id="IPR038190">
    <property type="entry name" value="SRI_sf"/>
</dbReference>
<comment type="subcellular location">
    <subcellularLocation>
        <location evidence="1">Nucleus</location>
    </subcellularLocation>
</comment>
<dbReference type="PANTHER" id="PTHR46711">
    <property type="entry name" value="HISTONE-LYSINE N-METHYLTRANSFERASE SETD2"/>
    <property type="match status" value="1"/>
</dbReference>
<dbReference type="InterPro" id="IPR042294">
    <property type="entry name" value="SETD2_animal"/>
</dbReference>
<dbReference type="Gene3D" id="1.10.1740.100">
    <property type="entry name" value="Set2, Rpb1 interacting domain"/>
    <property type="match status" value="1"/>
</dbReference>
<dbReference type="AlphaFoldDB" id="A0A7K5IC69"/>
<dbReference type="OrthoDB" id="422362at2759"/>
<reference evidence="4 5" key="1">
    <citation type="submission" date="2019-09" db="EMBL/GenBank/DDBJ databases">
        <title>Bird 10,000 Genomes (B10K) Project - Family phase.</title>
        <authorList>
            <person name="Zhang G."/>
        </authorList>
    </citation>
    <scope>NUCLEOTIDE SEQUENCE [LARGE SCALE GENOMIC DNA]</scope>
    <source>
        <strain evidence="4">B10K-DU-003-44</strain>
        <tissue evidence="4">Muscle</tissue>
    </source>
</reference>
<keyword evidence="4" id="KW-0489">Methyltransferase</keyword>
<keyword evidence="4" id="KW-0808">Transferase</keyword>
<comment type="caution">
    <text evidence="4">The sequence shown here is derived from an EMBL/GenBank/DDBJ whole genome shotgun (WGS) entry which is preliminary data.</text>
</comment>